<dbReference type="Proteomes" id="UP000886520">
    <property type="component" value="Chromosome 7"/>
</dbReference>
<accession>A0A9D4ZJD1</accession>
<organism evidence="3 4">
    <name type="scientific">Adiantum capillus-veneris</name>
    <name type="common">Maidenhair fern</name>
    <dbReference type="NCBI Taxonomy" id="13818"/>
    <lineage>
        <taxon>Eukaryota</taxon>
        <taxon>Viridiplantae</taxon>
        <taxon>Streptophyta</taxon>
        <taxon>Embryophyta</taxon>
        <taxon>Tracheophyta</taxon>
        <taxon>Polypodiopsida</taxon>
        <taxon>Polypodiidae</taxon>
        <taxon>Polypodiales</taxon>
        <taxon>Pteridineae</taxon>
        <taxon>Pteridaceae</taxon>
        <taxon>Vittarioideae</taxon>
        <taxon>Adiantum</taxon>
    </lineage>
</organism>
<dbReference type="AlphaFoldDB" id="A0A9D4ZJD1"/>
<feature type="signal peptide" evidence="2">
    <location>
        <begin position="1"/>
        <end position="29"/>
    </location>
</feature>
<feature type="compositionally biased region" description="Polar residues" evidence="1">
    <location>
        <begin position="140"/>
        <end position="151"/>
    </location>
</feature>
<dbReference type="OrthoDB" id="2004461at2759"/>
<evidence type="ECO:0008006" key="5">
    <source>
        <dbReference type="Google" id="ProtNLM"/>
    </source>
</evidence>
<keyword evidence="4" id="KW-1185">Reference proteome</keyword>
<name>A0A9D4ZJD1_ADICA</name>
<dbReference type="EMBL" id="JABFUD020000007">
    <property type="protein sequence ID" value="KAI5077679.1"/>
    <property type="molecule type" value="Genomic_DNA"/>
</dbReference>
<keyword evidence="2" id="KW-0732">Signal</keyword>
<evidence type="ECO:0000313" key="3">
    <source>
        <dbReference type="EMBL" id="KAI5077679.1"/>
    </source>
</evidence>
<feature type="chain" id="PRO_5038745510" description="Secreted protein" evidence="2">
    <location>
        <begin position="30"/>
        <end position="185"/>
    </location>
</feature>
<protein>
    <recommendedName>
        <fullName evidence="5">Secreted protein</fullName>
    </recommendedName>
</protein>
<evidence type="ECO:0000256" key="1">
    <source>
        <dbReference type="SAM" id="MobiDB-lite"/>
    </source>
</evidence>
<feature type="region of interest" description="Disordered" evidence="1">
    <location>
        <begin position="131"/>
        <end position="152"/>
    </location>
</feature>
<sequence length="185" mass="20054">MSPGCLASYRLACVVFLAIATSLLSAVSAQVLLKVVEQRSFIMACRKIKHWMGTFSRSFSSRRAFFQFEACRGSSGQNYLQDVTRISSSETGVQPPSEEPTENESDNAATTLLSFRLPLLTPKSLLSKFGSSEKMEASVSPPTTKRQSSGGRSKRFSAAFSFLTSPKRAALCPFGPLGIAIQHAT</sequence>
<evidence type="ECO:0000313" key="4">
    <source>
        <dbReference type="Proteomes" id="UP000886520"/>
    </source>
</evidence>
<gene>
    <name evidence="3" type="ORF">GOP47_0007503</name>
</gene>
<comment type="caution">
    <text evidence="3">The sequence shown here is derived from an EMBL/GenBank/DDBJ whole genome shotgun (WGS) entry which is preliminary data.</text>
</comment>
<feature type="region of interest" description="Disordered" evidence="1">
    <location>
        <begin position="87"/>
        <end position="106"/>
    </location>
</feature>
<evidence type="ECO:0000256" key="2">
    <source>
        <dbReference type="SAM" id="SignalP"/>
    </source>
</evidence>
<proteinExistence type="predicted"/>
<reference evidence="3" key="1">
    <citation type="submission" date="2021-01" db="EMBL/GenBank/DDBJ databases">
        <title>Adiantum capillus-veneris genome.</title>
        <authorList>
            <person name="Fang Y."/>
            <person name="Liao Q."/>
        </authorList>
    </citation>
    <scope>NUCLEOTIDE SEQUENCE</scope>
    <source>
        <strain evidence="3">H3</strain>
        <tissue evidence="3">Leaf</tissue>
    </source>
</reference>